<sequence length="364" mass="38281">MCPELREGFTTGTAAAAAAKAATLFLLTGQQAKTMDTPLPPGGRLTVPVADITRESPRTARATVIKDGGDDPDATHGHTIEVLVELRPDVDLPPQILGGKGVGTVTLPGLPVPPGEPAINPEPRKQIATAVTEAITSQDFQGSVRVTVEVPAGETIAQKTMNPRLGIVGGISILGTRGTVKPFSHESYAASIKQALDVALAQGTTHIGLSTGGRTEGLLRADLPNLPETAFIQFADFFALALSEAGARGFSEITVGCYFGKLVKMAMGFEYTHAKDTRIDFDRLSHWCRKAGLDANRAAQAKEAITARHVLEIVLEDPAKDAIVGSIAKKALTVARGFAGATPRISYRVYGFDGAPLTHLTGEE</sequence>
<dbReference type="NCBIfam" id="TIGR00312">
    <property type="entry name" value="cbiD"/>
    <property type="match status" value="1"/>
</dbReference>
<dbReference type="PANTHER" id="PTHR35863:SF1">
    <property type="entry name" value="COBALT-PRECORRIN-5B C(1)-METHYLTRANSFERASE"/>
    <property type="match status" value="1"/>
</dbReference>
<dbReference type="InterPro" id="IPR002748">
    <property type="entry name" value="CbiD"/>
</dbReference>
<dbReference type="PANTHER" id="PTHR35863">
    <property type="entry name" value="COBALT-PRECORRIN-5B C(1)-METHYLTRANSFERASE"/>
    <property type="match status" value="1"/>
</dbReference>
<dbReference type="Pfam" id="PF01888">
    <property type="entry name" value="CbiD"/>
    <property type="match status" value="1"/>
</dbReference>
<dbReference type="HAMAP" id="MF_00787">
    <property type="entry name" value="CbiD"/>
    <property type="match status" value="1"/>
</dbReference>
<accession>A0A2Z6B2H9</accession>
<evidence type="ECO:0000313" key="7">
    <source>
        <dbReference type="Proteomes" id="UP000269883"/>
    </source>
</evidence>
<evidence type="ECO:0000313" key="6">
    <source>
        <dbReference type="EMBL" id="BBD09702.1"/>
    </source>
</evidence>
<dbReference type="EMBL" id="AP017378">
    <property type="protein sequence ID" value="BBD09702.1"/>
    <property type="molecule type" value="Genomic_DNA"/>
</dbReference>
<comment type="function">
    <text evidence="5">Catalyzes the methylation of C-1 in cobalt-precorrin-5B to form cobalt-precorrin-6A.</text>
</comment>
<dbReference type="GO" id="GO:0019251">
    <property type="term" value="P:anaerobic cobalamin biosynthetic process"/>
    <property type="evidence" value="ECO:0007669"/>
    <property type="project" value="UniProtKB-UniRule"/>
</dbReference>
<evidence type="ECO:0000256" key="3">
    <source>
        <dbReference type="ARBA" id="ARBA00022679"/>
    </source>
</evidence>
<evidence type="ECO:0000256" key="5">
    <source>
        <dbReference type="HAMAP-Rule" id="MF_00787"/>
    </source>
</evidence>
<dbReference type="GO" id="GO:0032259">
    <property type="term" value="P:methylation"/>
    <property type="evidence" value="ECO:0007669"/>
    <property type="project" value="UniProtKB-KW"/>
</dbReference>
<comment type="pathway">
    <text evidence="5">Cofactor biosynthesis; adenosylcobalamin biosynthesis; cob(II)yrinate a,c-diamide from sirohydrochlorin (anaerobic route): step 6/10.</text>
</comment>
<keyword evidence="7" id="KW-1185">Reference proteome</keyword>
<keyword evidence="3 5" id="KW-0808">Transferase</keyword>
<organism evidence="6 7">
    <name type="scientific">Desulfovibrio ferrophilus</name>
    <dbReference type="NCBI Taxonomy" id="241368"/>
    <lineage>
        <taxon>Bacteria</taxon>
        <taxon>Pseudomonadati</taxon>
        <taxon>Thermodesulfobacteriota</taxon>
        <taxon>Desulfovibrionia</taxon>
        <taxon>Desulfovibrionales</taxon>
        <taxon>Desulfovibrionaceae</taxon>
        <taxon>Desulfovibrio</taxon>
    </lineage>
</organism>
<evidence type="ECO:0000256" key="4">
    <source>
        <dbReference type="ARBA" id="ARBA00022691"/>
    </source>
</evidence>
<dbReference type="Proteomes" id="UP000269883">
    <property type="component" value="Chromosome"/>
</dbReference>
<dbReference type="InterPro" id="IPR036074">
    <property type="entry name" value="CbiD_sf"/>
</dbReference>
<name>A0A2Z6B2H9_9BACT</name>
<dbReference type="GO" id="GO:0043780">
    <property type="term" value="F:cobalt-precorrin-5B C1-methyltransferase activity"/>
    <property type="evidence" value="ECO:0007669"/>
    <property type="project" value="RHEA"/>
</dbReference>
<reference evidence="6 7" key="1">
    <citation type="journal article" date="2018" name="Sci. Adv.">
        <title>Multi-heme cytochromes provide a pathway for survival in energy-limited environments.</title>
        <authorList>
            <person name="Deng X."/>
            <person name="Dohmae N."/>
            <person name="Nealson K.H."/>
            <person name="Hashimoto K."/>
            <person name="Okamoto A."/>
        </authorList>
    </citation>
    <scope>NUCLEOTIDE SEQUENCE [LARGE SCALE GENOMIC DNA]</scope>
    <source>
        <strain evidence="6 7">IS5</strain>
    </source>
</reference>
<dbReference type="AlphaFoldDB" id="A0A2Z6B2H9"/>
<dbReference type="Gene3D" id="3.30.2110.10">
    <property type="entry name" value="CbiD-like"/>
    <property type="match status" value="1"/>
</dbReference>
<dbReference type="RefSeq" id="WP_126380726.1">
    <property type="nucleotide sequence ID" value="NZ_AP017378.1"/>
</dbReference>
<keyword evidence="2 5" id="KW-0489">Methyltransferase</keyword>
<dbReference type="KEGG" id="dfl:DFE_2976"/>
<proteinExistence type="inferred from homology"/>
<comment type="catalytic activity">
    <reaction evidence="5">
        <text>Co-precorrin-5B + S-adenosyl-L-methionine = Co-precorrin-6A + S-adenosyl-L-homocysteine</text>
        <dbReference type="Rhea" id="RHEA:26285"/>
        <dbReference type="ChEBI" id="CHEBI:57856"/>
        <dbReference type="ChEBI" id="CHEBI:59789"/>
        <dbReference type="ChEBI" id="CHEBI:60063"/>
        <dbReference type="ChEBI" id="CHEBI:60064"/>
        <dbReference type="EC" id="2.1.1.195"/>
    </reaction>
</comment>
<gene>
    <name evidence="5 6" type="primary">cbiD</name>
    <name evidence="6" type="ORF">DFE_2976</name>
</gene>
<dbReference type="PIRSF" id="PIRSF026782">
    <property type="entry name" value="CbiD"/>
    <property type="match status" value="1"/>
</dbReference>
<dbReference type="UniPathway" id="UPA00148">
    <property type="reaction ID" value="UER00227"/>
</dbReference>
<dbReference type="SUPFAM" id="SSF111342">
    <property type="entry name" value="CbiD-like"/>
    <property type="match status" value="1"/>
</dbReference>
<comment type="similarity">
    <text evidence="5">Belongs to the CbiD family.</text>
</comment>
<keyword evidence="1 5" id="KW-0169">Cobalamin biosynthesis</keyword>
<dbReference type="NCBIfam" id="NF000849">
    <property type="entry name" value="PRK00075.1-1"/>
    <property type="match status" value="1"/>
</dbReference>
<dbReference type="OrthoDB" id="6439987at2"/>
<dbReference type="EC" id="2.1.1.195" evidence="5"/>
<evidence type="ECO:0000256" key="2">
    <source>
        <dbReference type="ARBA" id="ARBA00022603"/>
    </source>
</evidence>
<evidence type="ECO:0000256" key="1">
    <source>
        <dbReference type="ARBA" id="ARBA00022573"/>
    </source>
</evidence>
<protein>
    <recommendedName>
        <fullName evidence="5">Cobalt-precorrin-5B C(1)-methyltransferase</fullName>
        <ecNumber evidence="5">2.1.1.195</ecNumber>
    </recommendedName>
    <alternativeName>
        <fullName evidence="5">Cobalt-precorrin-6A synthase</fullName>
    </alternativeName>
</protein>
<keyword evidence="4 5" id="KW-0949">S-adenosyl-L-methionine</keyword>